<dbReference type="InterPro" id="IPR000276">
    <property type="entry name" value="GPCR_Rhodpsn"/>
</dbReference>
<dbReference type="PRINTS" id="PR00237">
    <property type="entry name" value="GPCRRHODOPSN"/>
</dbReference>
<feature type="transmembrane region" description="Helical" evidence="9">
    <location>
        <begin position="306"/>
        <end position="328"/>
    </location>
</feature>
<dbReference type="PANTHER" id="PTHR24243">
    <property type="entry name" value="G-PROTEIN COUPLED RECEPTOR"/>
    <property type="match status" value="1"/>
</dbReference>
<keyword evidence="4 8" id="KW-0297">G-protein coupled receptor</keyword>
<feature type="transmembrane region" description="Helical" evidence="9">
    <location>
        <begin position="260"/>
        <end position="286"/>
    </location>
</feature>
<feature type="transmembrane region" description="Helical" evidence="9">
    <location>
        <begin position="139"/>
        <end position="159"/>
    </location>
</feature>
<evidence type="ECO:0000256" key="2">
    <source>
        <dbReference type="ARBA" id="ARBA00022692"/>
    </source>
</evidence>
<sequence length="366" mass="42021">MLNCKDDENKCDCLAIECPRVFNYSIVLKEECWMKECFISEKALDQSTLLKVTIGYVLILLVGLFGNILAIAVLSRRPRMKTHSSVYIINLAVADIITLSVGLPFELIMNWRQYPWPFPDVFCNLKALIAETTNYTSTLTILLFSTERYIAVCHPFLFGNIKSLRKNVHKMVYFSWLVSLIFASPFGIYHKADYVLKDWPGTEDNTPVISSKMCMLDVVIDNSSRPQYVVLFHVSALFFFVIPLCIIFVLHLLIAIHDLYLTVSTGVCCSASIVCALFICHLPFQIQRLLFFYMENKHSVSMLNQYLFFISGFLFYLAPVINPILYNVMSTRFRKATKDVLVSLFCSIKLRQGSNMSGRHSVRYIM</sequence>
<reference evidence="12" key="2">
    <citation type="submission" date="2017-02" db="UniProtKB">
        <authorList>
            <consortium name="WormBaseParasite"/>
        </authorList>
    </citation>
    <scope>IDENTIFICATION</scope>
</reference>
<dbReference type="PANTHER" id="PTHR24243:SF213">
    <property type="entry name" value="G-PROTEIN COUPLED RECEPTORS FAMILY 1 PROFILE DOMAIN-CONTAINING PROTEIN"/>
    <property type="match status" value="1"/>
</dbReference>
<evidence type="ECO:0000256" key="5">
    <source>
        <dbReference type="ARBA" id="ARBA00023136"/>
    </source>
</evidence>
<dbReference type="Proteomes" id="UP000035642">
    <property type="component" value="Unassembled WGS sequence"/>
</dbReference>
<reference evidence="11" key="1">
    <citation type="submission" date="2012-09" db="EMBL/GenBank/DDBJ databases">
        <authorList>
            <person name="Martin A.A."/>
        </authorList>
    </citation>
    <scope>NUCLEOTIDE SEQUENCE</scope>
</reference>
<feature type="domain" description="G-protein coupled receptors family 1 profile" evidence="10">
    <location>
        <begin position="66"/>
        <end position="326"/>
    </location>
</feature>
<dbReference type="PROSITE" id="PS00237">
    <property type="entry name" value="G_PROTEIN_RECEP_F1_1"/>
    <property type="match status" value="1"/>
</dbReference>
<keyword evidence="3 9" id="KW-1133">Transmembrane helix</keyword>
<dbReference type="Gene3D" id="1.20.1070.10">
    <property type="entry name" value="Rhodopsin 7-helix transmembrane proteins"/>
    <property type="match status" value="1"/>
</dbReference>
<keyword evidence="2 8" id="KW-0812">Transmembrane</keyword>
<evidence type="ECO:0000256" key="4">
    <source>
        <dbReference type="ARBA" id="ARBA00023040"/>
    </source>
</evidence>
<evidence type="ECO:0000256" key="1">
    <source>
        <dbReference type="ARBA" id="ARBA00004141"/>
    </source>
</evidence>
<evidence type="ECO:0000256" key="9">
    <source>
        <dbReference type="SAM" id="Phobius"/>
    </source>
</evidence>
<evidence type="ECO:0000259" key="10">
    <source>
        <dbReference type="PROSITE" id="PS50262"/>
    </source>
</evidence>
<accession>A0A0K0DNJ0</accession>
<evidence type="ECO:0000256" key="7">
    <source>
        <dbReference type="ARBA" id="ARBA00023224"/>
    </source>
</evidence>
<protein>
    <submittedName>
        <fullName evidence="12">G_PROTEIN_RECEP_F1_2 domain-containing protein</fullName>
    </submittedName>
</protein>
<keyword evidence="11" id="KW-1185">Reference proteome</keyword>
<keyword evidence="7 8" id="KW-0807">Transducer</keyword>
<comment type="subcellular location">
    <subcellularLocation>
        <location evidence="1">Membrane</location>
        <topology evidence="1">Multi-pass membrane protein</topology>
    </subcellularLocation>
</comment>
<keyword evidence="6 8" id="KW-0675">Receptor</keyword>
<feature type="transmembrane region" description="Helical" evidence="9">
    <location>
        <begin position="54"/>
        <end position="74"/>
    </location>
</feature>
<evidence type="ECO:0000256" key="6">
    <source>
        <dbReference type="ARBA" id="ARBA00023170"/>
    </source>
</evidence>
<evidence type="ECO:0000313" key="12">
    <source>
        <dbReference type="WBParaSite" id="ACAC_0001332801-mRNA-1"/>
    </source>
</evidence>
<dbReference type="AlphaFoldDB" id="A0A0K0DNJ0"/>
<dbReference type="Pfam" id="PF00001">
    <property type="entry name" value="7tm_1"/>
    <property type="match status" value="1"/>
</dbReference>
<feature type="transmembrane region" description="Helical" evidence="9">
    <location>
        <begin position="171"/>
        <end position="189"/>
    </location>
</feature>
<organism evidence="11 12">
    <name type="scientific">Angiostrongylus cantonensis</name>
    <name type="common">Rat lungworm</name>
    <dbReference type="NCBI Taxonomy" id="6313"/>
    <lineage>
        <taxon>Eukaryota</taxon>
        <taxon>Metazoa</taxon>
        <taxon>Ecdysozoa</taxon>
        <taxon>Nematoda</taxon>
        <taxon>Chromadorea</taxon>
        <taxon>Rhabditida</taxon>
        <taxon>Rhabditina</taxon>
        <taxon>Rhabditomorpha</taxon>
        <taxon>Strongyloidea</taxon>
        <taxon>Metastrongylidae</taxon>
        <taxon>Angiostrongylus</taxon>
    </lineage>
</organism>
<evidence type="ECO:0000256" key="3">
    <source>
        <dbReference type="ARBA" id="ARBA00022989"/>
    </source>
</evidence>
<name>A0A0K0DNJ0_ANGCA</name>
<dbReference type="WBParaSite" id="ACAC_0001332801-mRNA-1">
    <property type="protein sequence ID" value="ACAC_0001332801-mRNA-1"/>
    <property type="gene ID" value="ACAC_0001332801"/>
</dbReference>
<comment type="similarity">
    <text evidence="8">Belongs to the G-protein coupled receptor 1 family.</text>
</comment>
<keyword evidence="5 9" id="KW-0472">Membrane</keyword>
<dbReference type="GO" id="GO:0008188">
    <property type="term" value="F:neuropeptide receptor activity"/>
    <property type="evidence" value="ECO:0007669"/>
    <property type="project" value="TreeGrafter"/>
</dbReference>
<evidence type="ECO:0000313" key="11">
    <source>
        <dbReference type="Proteomes" id="UP000035642"/>
    </source>
</evidence>
<dbReference type="GO" id="GO:0005886">
    <property type="term" value="C:plasma membrane"/>
    <property type="evidence" value="ECO:0007669"/>
    <property type="project" value="TreeGrafter"/>
</dbReference>
<dbReference type="SUPFAM" id="SSF81321">
    <property type="entry name" value="Family A G protein-coupled receptor-like"/>
    <property type="match status" value="1"/>
</dbReference>
<dbReference type="STRING" id="6313.A0A0K0DNJ0"/>
<proteinExistence type="inferred from homology"/>
<dbReference type="InterPro" id="IPR017452">
    <property type="entry name" value="GPCR_Rhodpsn_7TM"/>
</dbReference>
<feature type="transmembrane region" description="Helical" evidence="9">
    <location>
        <begin position="230"/>
        <end position="253"/>
    </location>
</feature>
<evidence type="ECO:0000256" key="8">
    <source>
        <dbReference type="RuleBase" id="RU000688"/>
    </source>
</evidence>
<feature type="transmembrane region" description="Helical" evidence="9">
    <location>
        <begin position="86"/>
        <end position="105"/>
    </location>
</feature>
<dbReference type="PROSITE" id="PS50262">
    <property type="entry name" value="G_PROTEIN_RECEP_F1_2"/>
    <property type="match status" value="1"/>
</dbReference>